<dbReference type="PANTHER" id="PTHR30231">
    <property type="entry name" value="DNA POLYMERASE III SUBUNIT EPSILON"/>
    <property type="match status" value="1"/>
</dbReference>
<accession>A0A3M0CHB5</accession>
<dbReference type="InterPro" id="IPR012337">
    <property type="entry name" value="RNaseH-like_sf"/>
</dbReference>
<gene>
    <name evidence="5" type="ORF">BXY39_2303</name>
</gene>
<proteinExistence type="predicted"/>
<organism evidence="5 6">
    <name type="scientific">Eilatimonas milleporae</name>
    <dbReference type="NCBI Taxonomy" id="911205"/>
    <lineage>
        <taxon>Bacteria</taxon>
        <taxon>Pseudomonadati</taxon>
        <taxon>Pseudomonadota</taxon>
        <taxon>Alphaproteobacteria</taxon>
        <taxon>Kordiimonadales</taxon>
        <taxon>Kordiimonadaceae</taxon>
        <taxon>Eilatimonas</taxon>
    </lineage>
</organism>
<dbReference type="InterPro" id="IPR036397">
    <property type="entry name" value="RNaseH_sf"/>
</dbReference>
<dbReference type="EMBL" id="REFR01000011">
    <property type="protein sequence ID" value="RMB08207.1"/>
    <property type="molecule type" value="Genomic_DNA"/>
</dbReference>
<dbReference type="GO" id="GO:0008408">
    <property type="term" value="F:3'-5' exonuclease activity"/>
    <property type="evidence" value="ECO:0007669"/>
    <property type="project" value="TreeGrafter"/>
</dbReference>
<evidence type="ECO:0000259" key="4">
    <source>
        <dbReference type="SMART" id="SM00479"/>
    </source>
</evidence>
<evidence type="ECO:0000313" key="5">
    <source>
        <dbReference type="EMBL" id="RMB08207.1"/>
    </source>
</evidence>
<reference evidence="5 6" key="1">
    <citation type="submission" date="2018-10" db="EMBL/GenBank/DDBJ databases">
        <title>Genomic Encyclopedia of Archaeal and Bacterial Type Strains, Phase II (KMG-II): from individual species to whole genera.</title>
        <authorList>
            <person name="Goeker M."/>
        </authorList>
    </citation>
    <scope>NUCLEOTIDE SEQUENCE [LARGE SCALE GENOMIC DNA]</scope>
    <source>
        <strain evidence="5 6">DSM 25217</strain>
    </source>
</reference>
<keyword evidence="1" id="KW-0540">Nuclease</keyword>
<name>A0A3M0CHB5_9PROT</name>
<dbReference type="GO" id="GO:0006259">
    <property type="term" value="P:DNA metabolic process"/>
    <property type="evidence" value="ECO:0007669"/>
    <property type="project" value="UniProtKB-ARBA"/>
</dbReference>
<dbReference type="AlphaFoldDB" id="A0A3M0CHB5"/>
<comment type="caution">
    <text evidence="5">The sequence shown here is derived from an EMBL/GenBank/DDBJ whole genome shotgun (WGS) entry which is preliminary data.</text>
</comment>
<dbReference type="Pfam" id="PF00929">
    <property type="entry name" value="RNase_T"/>
    <property type="match status" value="1"/>
</dbReference>
<dbReference type="Gene3D" id="3.30.420.10">
    <property type="entry name" value="Ribonuclease H-like superfamily/Ribonuclease H"/>
    <property type="match status" value="1"/>
</dbReference>
<dbReference type="SMART" id="SM00479">
    <property type="entry name" value="EXOIII"/>
    <property type="match status" value="1"/>
</dbReference>
<dbReference type="CDD" id="cd06127">
    <property type="entry name" value="DEDDh"/>
    <property type="match status" value="1"/>
</dbReference>
<dbReference type="InterPro" id="IPR013520">
    <property type="entry name" value="Ribonucl_H"/>
</dbReference>
<evidence type="ECO:0000256" key="1">
    <source>
        <dbReference type="ARBA" id="ARBA00022722"/>
    </source>
</evidence>
<dbReference type="RefSeq" id="WP_121938940.1">
    <property type="nucleotide sequence ID" value="NZ_REFR01000011.1"/>
</dbReference>
<dbReference type="InParanoid" id="A0A3M0CHB5"/>
<dbReference type="OrthoDB" id="6193218at2"/>
<feature type="domain" description="Exonuclease" evidence="4">
    <location>
        <begin position="49"/>
        <end position="223"/>
    </location>
</feature>
<evidence type="ECO:0000256" key="3">
    <source>
        <dbReference type="ARBA" id="ARBA00022839"/>
    </source>
</evidence>
<protein>
    <submittedName>
        <fullName evidence="5">DNA polymerase-3 subunit epsilon</fullName>
    </submittedName>
</protein>
<dbReference type="GO" id="GO:0005829">
    <property type="term" value="C:cytosol"/>
    <property type="evidence" value="ECO:0007669"/>
    <property type="project" value="TreeGrafter"/>
</dbReference>
<keyword evidence="6" id="KW-1185">Reference proteome</keyword>
<keyword evidence="2" id="KW-0378">Hydrolase</keyword>
<dbReference type="SUPFAM" id="SSF53098">
    <property type="entry name" value="Ribonuclease H-like"/>
    <property type="match status" value="1"/>
</dbReference>
<sequence length="231" mass="24781">MWPFLDRQRMKAARRQAARAAARTAPDSALARLLAAPLVPPGTPVGRVPFLALDLETTGLDPARHAMLSAGCLTVTGGLADMTSCYHALIRADGPLDGGNVAIHRITDDAARDGAPLKTVLDTLLARLTGRVLLAHHAPIECGFLDAACRRLYGIGLPLQAVDTMVLERRRLARRHDDTPPGGLRLDAVRRRYGLPRYGAHHALTDALACGEVFLAQCAHMGDGLRLSDIL</sequence>
<keyword evidence="3" id="KW-0269">Exonuclease</keyword>
<dbReference type="GO" id="GO:0003676">
    <property type="term" value="F:nucleic acid binding"/>
    <property type="evidence" value="ECO:0007669"/>
    <property type="project" value="InterPro"/>
</dbReference>
<evidence type="ECO:0000313" key="6">
    <source>
        <dbReference type="Proteomes" id="UP000271227"/>
    </source>
</evidence>
<dbReference type="Proteomes" id="UP000271227">
    <property type="component" value="Unassembled WGS sequence"/>
</dbReference>
<dbReference type="PANTHER" id="PTHR30231:SF4">
    <property type="entry name" value="PROTEIN NEN2"/>
    <property type="match status" value="1"/>
</dbReference>
<evidence type="ECO:0000256" key="2">
    <source>
        <dbReference type="ARBA" id="ARBA00022801"/>
    </source>
</evidence>